<proteinExistence type="predicted"/>
<protein>
    <recommendedName>
        <fullName evidence="3">Cellulose-binding protein</fullName>
    </recommendedName>
</protein>
<evidence type="ECO:0000313" key="1">
    <source>
        <dbReference type="EMBL" id="MCS3917757.1"/>
    </source>
</evidence>
<evidence type="ECO:0000313" key="2">
    <source>
        <dbReference type="Proteomes" id="UP001204798"/>
    </source>
</evidence>
<accession>A0ABT2EIK7</accession>
<dbReference type="EMBL" id="JANUCP010000001">
    <property type="protein sequence ID" value="MCS3917757.1"/>
    <property type="molecule type" value="Genomic_DNA"/>
</dbReference>
<sequence>MNRRRFLQASVGLFVGSAGLATFEGTKRKPRPRLGMNLSGIADWNTELPFFDVFRMSRPWVSQRKGAGWGQGPKLDLDEHGWVKRLEPDCWAETLMCTIDDGHYPSGEYIVLYDGEGEIDFWNAAKVVKREKGKIVVNVDSSKGAIFLRLLRTNPQNYVRNIRVIMPGFKVTDRNTPCWHPTFLNRWHGIACFRFMDWMKTNGSQIARWDDRPKVEDATFSAKGVALEWMIDLCNRLKADAWFCMPHMADDDFVYRFAKVVKEKLDPSLKVYVEYSNEVWNGIFPQHRYAAEQGQKLGFGEKPWEAAWRYTAYRSVQIFRIWEEVFGGTKRLVRVLPSQAANPYVSEQILSFRDAYKHADALAIAPYISFNVSPKGDPPADEVAQWSVERLLDHVEKVSLPRSIQWMKEQKKVADKYGLLLVAYEGGQHLVGVHGAENNEKLTQLLTKANAHPRMGEIYRKYLRAWVEVGGDLFCHFSSVGRWTKWGSWGLLQFYDDPPTPKFKAVMEWAKELGQDVRI</sequence>
<keyword evidence="2" id="KW-1185">Reference proteome</keyword>
<reference evidence="1 2" key="1">
    <citation type="submission" date="2022-08" db="EMBL/GenBank/DDBJ databases">
        <title>Bacterial and archaeal communities from various locations to study Microbial Dark Matter (Phase II).</title>
        <authorList>
            <person name="Stepanauskas R."/>
        </authorList>
    </citation>
    <scope>NUCLEOTIDE SEQUENCE [LARGE SCALE GENOMIC DNA]</scope>
    <source>
        <strain evidence="1 2">PD1</strain>
    </source>
</reference>
<dbReference type="Proteomes" id="UP001204798">
    <property type="component" value="Unassembled WGS sequence"/>
</dbReference>
<organism evidence="1 2">
    <name type="scientific">Candidatus Fervidibacter sacchari</name>
    <dbReference type="NCBI Taxonomy" id="1448929"/>
    <lineage>
        <taxon>Bacteria</taxon>
        <taxon>Candidatus Fervidibacterota</taxon>
        <taxon>Candidatus Fervidibacter</taxon>
    </lineage>
</organism>
<name>A0ABT2EIK7_9BACT</name>
<comment type="caution">
    <text evidence="1">The sequence shown here is derived from an EMBL/GenBank/DDBJ whole genome shotgun (WGS) entry which is preliminary data.</text>
</comment>
<evidence type="ECO:0008006" key="3">
    <source>
        <dbReference type="Google" id="ProtNLM"/>
    </source>
</evidence>
<gene>
    <name evidence="1" type="ORF">M2350_000154</name>
</gene>